<dbReference type="GO" id="GO:0005829">
    <property type="term" value="C:cytosol"/>
    <property type="evidence" value="ECO:0007669"/>
    <property type="project" value="TreeGrafter"/>
</dbReference>
<evidence type="ECO:0000256" key="4">
    <source>
        <dbReference type="ARBA" id="ARBA00022516"/>
    </source>
</evidence>
<dbReference type="InterPro" id="IPR037143">
    <property type="entry name" value="4-PPantetheinyl_Trfase_dom_sf"/>
</dbReference>
<gene>
    <name evidence="11" type="primary">acpS</name>
    <name evidence="13" type="ORF">AMD02_16710</name>
</gene>
<feature type="binding site" evidence="11">
    <location>
        <position position="8"/>
    </location>
    <ligand>
        <name>Mg(2+)</name>
        <dbReference type="ChEBI" id="CHEBI:18420"/>
    </ligand>
</feature>
<evidence type="ECO:0000256" key="8">
    <source>
        <dbReference type="ARBA" id="ARBA00022842"/>
    </source>
</evidence>
<dbReference type="HAMAP" id="MF_00101">
    <property type="entry name" value="AcpS"/>
    <property type="match status" value="1"/>
</dbReference>
<dbReference type="Gene3D" id="3.90.470.20">
    <property type="entry name" value="4'-phosphopantetheinyl transferase domain"/>
    <property type="match status" value="1"/>
</dbReference>
<comment type="similarity">
    <text evidence="11">Belongs to the P-Pant transferase superfamily. AcpS family.</text>
</comment>
<evidence type="ECO:0000256" key="9">
    <source>
        <dbReference type="ARBA" id="ARBA00023098"/>
    </source>
</evidence>
<comment type="function">
    <text evidence="11">Transfers the 4'-phosphopantetheine moiety from coenzyme A to a Ser of acyl-carrier-protein.</text>
</comment>
<dbReference type="RefSeq" id="WP_010896696.1">
    <property type="nucleotide sequence ID" value="NZ_CP040441.1"/>
</dbReference>
<keyword evidence="10 11" id="KW-0275">Fatty acid biosynthesis</keyword>
<dbReference type="GO" id="GO:0000287">
    <property type="term" value="F:magnesium ion binding"/>
    <property type="evidence" value="ECO:0007669"/>
    <property type="project" value="UniProtKB-UniRule"/>
</dbReference>
<dbReference type="EMBL" id="LILD01000003">
    <property type="protein sequence ID" value="KOO37014.1"/>
    <property type="molecule type" value="Genomic_DNA"/>
</dbReference>
<dbReference type="GeneID" id="87596076"/>
<keyword evidence="3 11" id="KW-0963">Cytoplasm</keyword>
<dbReference type="GO" id="GO:0008897">
    <property type="term" value="F:holo-[acyl-carrier-protein] synthase activity"/>
    <property type="evidence" value="ECO:0007669"/>
    <property type="project" value="UniProtKB-UniRule"/>
</dbReference>
<keyword evidence="6 11" id="KW-0479">Metal-binding</keyword>
<evidence type="ECO:0000256" key="5">
    <source>
        <dbReference type="ARBA" id="ARBA00022679"/>
    </source>
</evidence>
<evidence type="ECO:0000256" key="2">
    <source>
        <dbReference type="ARBA" id="ARBA00010990"/>
    </source>
</evidence>
<protein>
    <recommendedName>
        <fullName evidence="11">Holo-[acyl-carrier-protein] synthase</fullName>
        <shortName evidence="11">Holo-ACP synthase</shortName>
        <ecNumber evidence="11">2.7.8.7</ecNumber>
    </recommendedName>
    <alternativeName>
        <fullName evidence="11">4'-phosphopantetheinyl transferase AcpS</fullName>
    </alternativeName>
</protein>
<evidence type="ECO:0000259" key="12">
    <source>
        <dbReference type="Pfam" id="PF01648"/>
    </source>
</evidence>
<comment type="subcellular location">
    <subcellularLocation>
        <location evidence="11">Cytoplasm</location>
    </subcellularLocation>
</comment>
<dbReference type="InterPro" id="IPR004568">
    <property type="entry name" value="Ppantetheine-prot_Trfase_dom"/>
</dbReference>
<sequence>MIIGTGIDIVELERIQSMVEKHPRFVKKILTENEQEVFARLSRRRRLEYIAGRFAAKEAFVKAVGTGISAEYGWHDLEVLSDERGKPVLSVNLDATIHVSISHSQSYAIAQVILERLSS</sequence>
<evidence type="ECO:0000256" key="11">
    <source>
        <dbReference type="HAMAP-Rule" id="MF_00101"/>
    </source>
</evidence>
<feature type="binding site" evidence="11">
    <location>
        <position position="58"/>
    </location>
    <ligand>
        <name>Mg(2+)</name>
        <dbReference type="ChEBI" id="CHEBI:18420"/>
    </ligand>
</feature>
<dbReference type="PATRIC" id="fig|136160.3.peg.4301"/>
<evidence type="ECO:0000256" key="3">
    <source>
        <dbReference type="ARBA" id="ARBA00022490"/>
    </source>
</evidence>
<dbReference type="SUPFAM" id="SSF56214">
    <property type="entry name" value="4'-phosphopantetheinyl transferase"/>
    <property type="match status" value="1"/>
</dbReference>
<reference evidence="13" key="1">
    <citation type="submission" date="2015-08" db="EMBL/GenBank/DDBJ databases">
        <title>Complete DNA Sequence of Pseudomonas syringae pv. actinidiae, the Causal Agent of Kiwifruit Canker Disease.</title>
        <authorList>
            <person name="Rikkerink E.H.A."/>
            <person name="Fineran P.C."/>
        </authorList>
    </citation>
    <scope>NUCLEOTIDE SEQUENCE</scope>
    <source>
        <strain evidence="13">DSM 13666</strain>
    </source>
</reference>
<dbReference type="InterPro" id="IPR002582">
    <property type="entry name" value="ACPS"/>
</dbReference>
<comment type="caution">
    <text evidence="13">The sequence shown here is derived from an EMBL/GenBank/DDBJ whole genome shotgun (WGS) entry which is preliminary data.</text>
</comment>
<dbReference type="InterPro" id="IPR050559">
    <property type="entry name" value="P-Pant_transferase_sf"/>
</dbReference>
<dbReference type="SMR" id="A0A0M0KE04"/>
<dbReference type="Pfam" id="PF01648">
    <property type="entry name" value="ACPS"/>
    <property type="match status" value="1"/>
</dbReference>
<evidence type="ECO:0000256" key="1">
    <source>
        <dbReference type="ARBA" id="ARBA00001946"/>
    </source>
</evidence>
<keyword evidence="8 11" id="KW-0460">Magnesium</keyword>
<dbReference type="InterPro" id="IPR008278">
    <property type="entry name" value="4-PPantetheinyl_Trfase_dom"/>
</dbReference>
<organism evidence="13">
    <name type="scientific">Halalkalibacterium halodurans</name>
    <name type="common">Bacillus halodurans</name>
    <dbReference type="NCBI Taxonomy" id="86665"/>
    <lineage>
        <taxon>Bacteria</taxon>
        <taxon>Bacillati</taxon>
        <taxon>Bacillota</taxon>
        <taxon>Bacilli</taxon>
        <taxon>Bacillales</taxon>
        <taxon>Bacillaceae</taxon>
        <taxon>Halalkalibacterium (ex Joshi et al. 2022)</taxon>
    </lineage>
</organism>
<evidence type="ECO:0000313" key="13">
    <source>
        <dbReference type="EMBL" id="KOO37014.1"/>
    </source>
</evidence>
<evidence type="ECO:0000256" key="7">
    <source>
        <dbReference type="ARBA" id="ARBA00022832"/>
    </source>
</evidence>
<dbReference type="AlphaFoldDB" id="A0A0M0KE04"/>
<dbReference type="NCBIfam" id="TIGR00556">
    <property type="entry name" value="pantethn_trn"/>
    <property type="match status" value="1"/>
</dbReference>
<keyword evidence="9 11" id="KW-0443">Lipid metabolism</keyword>
<keyword evidence="7 11" id="KW-0276">Fatty acid metabolism</keyword>
<dbReference type="GO" id="GO:0006633">
    <property type="term" value="P:fatty acid biosynthetic process"/>
    <property type="evidence" value="ECO:0007669"/>
    <property type="project" value="UniProtKB-UniRule"/>
</dbReference>
<dbReference type="EC" id="2.7.8.7" evidence="11"/>
<dbReference type="PANTHER" id="PTHR12215:SF10">
    <property type="entry name" value="L-AMINOADIPATE-SEMIALDEHYDE DEHYDROGENASE-PHOSPHOPANTETHEINYL TRANSFERASE"/>
    <property type="match status" value="1"/>
</dbReference>
<comment type="catalytic activity">
    <reaction evidence="11">
        <text>apo-[ACP] + CoA = holo-[ACP] + adenosine 3',5'-bisphosphate + H(+)</text>
        <dbReference type="Rhea" id="RHEA:12068"/>
        <dbReference type="Rhea" id="RHEA-COMP:9685"/>
        <dbReference type="Rhea" id="RHEA-COMP:9690"/>
        <dbReference type="ChEBI" id="CHEBI:15378"/>
        <dbReference type="ChEBI" id="CHEBI:29999"/>
        <dbReference type="ChEBI" id="CHEBI:57287"/>
        <dbReference type="ChEBI" id="CHEBI:58343"/>
        <dbReference type="ChEBI" id="CHEBI:64479"/>
        <dbReference type="EC" id="2.7.8.7"/>
    </reaction>
</comment>
<evidence type="ECO:0000256" key="10">
    <source>
        <dbReference type="ARBA" id="ARBA00023160"/>
    </source>
</evidence>
<dbReference type="PANTHER" id="PTHR12215">
    <property type="entry name" value="PHOSPHOPANTETHEINE TRANSFERASE"/>
    <property type="match status" value="1"/>
</dbReference>
<dbReference type="OMA" id="DERHYAV"/>
<comment type="cofactor">
    <cofactor evidence="1 11">
        <name>Mg(2+)</name>
        <dbReference type="ChEBI" id="CHEBI:18420"/>
    </cofactor>
</comment>
<keyword evidence="4 11" id="KW-0444">Lipid biosynthesis</keyword>
<feature type="domain" description="4'-phosphopantetheinyl transferase" evidence="12">
    <location>
        <begin position="5"/>
        <end position="110"/>
    </location>
</feature>
<keyword evidence="5 11" id="KW-0808">Transferase</keyword>
<accession>A0A0M0KE04</accession>
<evidence type="ECO:0000256" key="6">
    <source>
        <dbReference type="ARBA" id="ARBA00022723"/>
    </source>
</evidence>
<dbReference type="NCBIfam" id="TIGR00516">
    <property type="entry name" value="acpS"/>
    <property type="match status" value="1"/>
</dbReference>
<name>A0A0M0KE04_ALKHA</name>
<proteinExistence type="inferred from homology"/>
<dbReference type="GO" id="GO:0019878">
    <property type="term" value="P:lysine biosynthetic process via aminoadipic acid"/>
    <property type="evidence" value="ECO:0007669"/>
    <property type="project" value="TreeGrafter"/>
</dbReference>
<comment type="similarity">
    <text evidence="2">Belongs to the P-Pant transferase superfamily. Gsp/Sfp/HetI/AcpT family.</text>
</comment>